<accession>A0ABV6KWV8</accession>
<evidence type="ECO:0000313" key="3">
    <source>
        <dbReference type="Proteomes" id="UP001589738"/>
    </source>
</evidence>
<dbReference type="Proteomes" id="UP001589738">
    <property type="component" value="Unassembled WGS sequence"/>
</dbReference>
<sequence>MIINIVFIIFIGLAGGIAVGSGFVAFLTVLGVIPRLTQLSKTMKMIHWYEGSVVFGAVAGTIASLRDPALFLPSIILIPLGLAGGVFVGLLAAALTEVLNVFPILAKRVRIEDKIMILMMAFVFGKIFGSLFHWMYFVNE</sequence>
<keyword evidence="1" id="KW-0812">Transmembrane</keyword>
<keyword evidence="1" id="KW-1133">Transmembrane helix</keyword>
<protein>
    <submittedName>
        <fullName evidence="2">Stage V sporulation protein AB</fullName>
    </submittedName>
</protein>
<name>A0ABV6KWV8_9BACI</name>
<gene>
    <name evidence="2" type="ORF">ACFFHF_21405</name>
</gene>
<feature type="transmembrane region" description="Helical" evidence="1">
    <location>
        <begin position="45"/>
        <end position="65"/>
    </location>
</feature>
<evidence type="ECO:0000256" key="1">
    <source>
        <dbReference type="SAM" id="Phobius"/>
    </source>
</evidence>
<comment type="caution">
    <text evidence="2">The sequence shown here is derived from an EMBL/GenBank/DDBJ whole genome shotgun (WGS) entry which is preliminary data.</text>
</comment>
<reference evidence="2 3" key="1">
    <citation type="submission" date="2024-09" db="EMBL/GenBank/DDBJ databases">
        <authorList>
            <person name="Sun Q."/>
            <person name="Mori K."/>
        </authorList>
    </citation>
    <scope>NUCLEOTIDE SEQUENCE [LARGE SCALE GENOMIC DNA]</scope>
    <source>
        <strain evidence="2 3">CGMCC 1.9126</strain>
    </source>
</reference>
<feature type="transmembrane region" description="Helical" evidence="1">
    <location>
        <begin position="115"/>
        <end position="137"/>
    </location>
</feature>
<dbReference type="InterPro" id="IPR020144">
    <property type="entry name" value="SpoVAB"/>
</dbReference>
<organism evidence="2 3">
    <name type="scientific">Robertmurraya beringensis</name>
    <dbReference type="NCBI Taxonomy" id="641660"/>
    <lineage>
        <taxon>Bacteria</taxon>
        <taxon>Bacillati</taxon>
        <taxon>Bacillota</taxon>
        <taxon>Bacilli</taxon>
        <taxon>Bacillales</taxon>
        <taxon>Bacillaceae</taxon>
        <taxon>Robertmurraya</taxon>
    </lineage>
</organism>
<dbReference type="RefSeq" id="WP_160546493.1">
    <property type="nucleotide sequence ID" value="NZ_JBHLUU010000124.1"/>
</dbReference>
<feature type="transmembrane region" description="Helical" evidence="1">
    <location>
        <begin position="6"/>
        <end position="33"/>
    </location>
</feature>
<dbReference type="EMBL" id="JBHLUU010000124">
    <property type="protein sequence ID" value="MFC0477749.1"/>
    <property type="molecule type" value="Genomic_DNA"/>
</dbReference>
<proteinExistence type="predicted"/>
<feature type="transmembrane region" description="Helical" evidence="1">
    <location>
        <begin position="71"/>
        <end position="95"/>
    </location>
</feature>
<evidence type="ECO:0000313" key="2">
    <source>
        <dbReference type="EMBL" id="MFC0477749.1"/>
    </source>
</evidence>
<keyword evidence="1" id="KW-0472">Membrane</keyword>
<keyword evidence="3" id="KW-1185">Reference proteome</keyword>
<dbReference type="Pfam" id="PF13782">
    <property type="entry name" value="SpoVAB"/>
    <property type="match status" value="1"/>
</dbReference>